<feature type="region of interest" description="Disordered" evidence="6">
    <location>
        <begin position="275"/>
        <end position="303"/>
    </location>
</feature>
<organism evidence="9 10">
    <name type="scientific">Nocardiopsis suaedae</name>
    <dbReference type="NCBI Taxonomy" id="3018444"/>
    <lineage>
        <taxon>Bacteria</taxon>
        <taxon>Bacillati</taxon>
        <taxon>Actinomycetota</taxon>
        <taxon>Actinomycetes</taxon>
        <taxon>Streptosporangiales</taxon>
        <taxon>Nocardiopsidaceae</taxon>
        <taxon>Nocardiopsis</taxon>
    </lineage>
</organism>
<feature type="transmembrane region" description="Helical" evidence="7">
    <location>
        <begin position="45"/>
        <end position="69"/>
    </location>
</feature>
<name>A0ABT4TQ88_9ACTN</name>
<dbReference type="InterPro" id="IPR051790">
    <property type="entry name" value="Cytochrome_c-biogenesis_DsbD"/>
</dbReference>
<dbReference type="Proteomes" id="UP001165685">
    <property type="component" value="Unassembled WGS sequence"/>
</dbReference>
<keyword evidence="5 7" id="KW-0472">Membrane</keyword>
<comment type="similarity">
    <text evidence="2">Belongs to the DsbD family.</text>
</comment>
<feature type="transmembrane region" description="Helical" evidence="7">
    <location>
        <begin position="151"/>
        <end position="172"/>
    </location>
</feature>
<feature type="transmembrane region" description="Helical" evidence="7">
    <location>
        <begin position="193"/>
        <end position="216"/>
    </location>
</feature>
<evidence type="ECO:0000256" key="7">
    <source>
        <dbReference type="SAM" id="Phobius"/>
    </source>
</evidence>
<feature type="transmembrane region" description="Helical" evidence="7">
    <location>
        <begin position="6"/>
        <end position="33"/>
    </location>
</feature>
<dbReference type="Pfam" id="PF02683">
    <property type="entry name" value="DsbD_TM"/>
    <property type="match status" value="1"/>
</dbReference>
<feature type="transmembrane region" description="Helical" evidence="7">
    <location>
        <begin position="75"/>
        <end position="102"/>
    </location>
</feature>
<evidence type="ECO:0000256" key="1">
    <source>
        <dbReference type="ARBA" id="ARBA00004141"/>
    </source>
</evidence>
<evidence type="ECO:0000256" key="5">
    <source>
        <dbReference type="ARBA" id="ARBA00023136"/>
    </source>
</evidence>
<dbReference type="RefSeq" id="WP_270679485.1">
    <property type="nucleotide sequence ID" value="NZ_JAQFWP010000042.1"/>
</dbReference>
<evidence type="ECO:0000256" key="4">
    <source>
        <dbReference type="ARBA" id="ARBA00022989"/>
    </source>
</evidence>
<dbReference type="PANTHER" id="PTHR31272:SF4">
    <property type="entry name" value="CYTOCHROME C-TYPE BIOGENESIS PROTEIN HI_1454-RELATED"/>
    <property type="match status" value="1"/>
</dbReference>
<dbReference type="PANTHER" id="PTHR31272">
    <property type="entry name" value="CYTOCHROME C-TYPE BIOGENESIS PROTEIN HI_1454-RELATED"/>
    <property type="match status" value="1"/>
</dbReference>
<proteinExistence type="inferred from homology"/>
<evidence type="ECO:0000259" key="8">
    <source>
        <dbReference type="Pfam" id="PF02683"/>
    </source>
</evidence>
<keyword evidence="3 7" id="KW-0812">Transmembrane</keyword>
<evidence type="ECO:0000256" key="2">
    <source>
        <dbReference type="ARBA" id="ARBA00006143"/>
    </source>
</evidence>
<evidence type="ECO:0000313" key="9">
    <source>
        <dbReference type="EMBL" id="MDA2806850.1"/>
    </source>
</evidence>
<feature type="domain" description="Cytochrome C biogenesis protein transmembrane" evidence="8">
    <location>
        <begin position="7"/>
        <end position="171"/>
    </location>
</feature>
<keyword evidence="4 7" id="KW-1133">Transmembrane helix</keyword>
<comment type="caution">
    <text evidence="9">The sequence shown here is derived from an EMBL/GenBank/DDBJ whole genome shotgun (WGS) entry which is preliminary data.</text>
</comment>
<feature type="transmembrane region" description="Helical" evidence="7">
    <location>
        <begin position="251"/>
        <end position="269"/>
    </location>
</feature>
<evidence type="ECO:0000256" key="3">
    <source>
        <dbReference type="ARBA" id="ARBA00022692"/>
    </source>
</evidence>
<gene>
    <name evidence="9" type="ORF">O4U47_20250</name>
</gene>
<reference evidence="9" key="1">
    <citation type="submission" date="2023-01" db="EMBL/GenBank/DDBJ databases">
        <title>Draft genome sequence of Nocardiopsis sp. LSu2-4 isolated from halophytes.</title>
        <authorList>
            <person name="Duangmal K."/>
            <person name="Chantavorakit T."/>
        </authorList>
    </citation>
    <scope>NUCLEOTIDE SEQUENCE</scope>
    <source>
        <strain evidence="9">LSu2-4</strain>
    </source>
</reference>
<dbReference type="EMBL" id="JAQFWP010000042">
    <property type="protein sequence ID" value="MDA2806850.1"/>
    <property type="molecule type" value="Genomic_DNA"/>
</dbReference>
<evidence type="ECO:0000256" key="6">
    <source>
        <dbReference type="SAM" id="MobiDB-lite"/>
    </source>
</evidence>
<comment type="subcellular location">
    <subcellularLocation>
        <location evidence="1">Membrane</location>
        <topology evidence="1">Multi-pass membrane protein</topology>
    </subcellularLocation>
</comment>
<dbReference type="InterPro" id="IPR003834">
    <property type="entry name" value="Cyt_c_assmbl_TM_dom"/>
</dbReference>
<feature type="transmembrane region" description="Helical" evidence="7">
    <location>
        <begin position="114"/>
        <end position="139"/>
    </location>
</feature>
<keyword evidence="10" id="KW-1185">Reference proteome</keyword>
<evidence type="ECO:0000313" key="10">
    <source>
        <dbReference type="Proteomes" id="UP001165685"/>
    </source>
</evidence>
<protein>
    <submittedName>
        <fullName evidence="9">Cytochrome c biogenesis CcdA family protein</fullName>
    </submittedName>
</protein>
<sequence>MDVGYLAALLGGLLALLSPCSALLLPSFFAYAFGNPAGLLGRTAVFYAGLCTTLVPLGAGSAAVAGFFYGNRELLVAVAGWSVIAMGAAQILGLGVAVGPLVRLQARLSGRTGALSVYGLGAVYGLAGFCSGPILGAVLTVAATGGAVRGGLLLAAYALGMALPLFLLALLWDRFDLGRRTWLRGRGVTVGRLRLHTNSLVSGLIFIAIGVLFLVYDGTASMGALPGVGSLEDLAYRIQQPLTALGEWSDLLVLGAAAVALLAVAAVRARRNRKARRDGEHAGERAEEEEAAPAGARGGEADR</sequence>
<accession>A0ABT4TQ88</accession>